<evidence type="ECO:0000259" key="8">
    <source>
        <dbReference type="Pfam" id="PF00089"/>
    </source>
</evidence>
<dbReference type="PANTHER" id="PTHR15462">
    <property type="entry name" value="SERINE PROTEASE"/>
    <property type="match status" value="1"/>
</dbReference>
<dbReference type="AlphaFoldDB" id="A0A0H3JUG9"/>
<evidence type="ECO:0000256" key="4">
    <source>
        <dbReference type="ARBA" id="ARBA00022801"/>
    </source>
</evidence>
<dbReference type="Gene3D" id="2.40.10.10">
    <property type="entry name" value="Trypsin-like serine proteases"/>
    <property type="match status" value="2"/>
</dbReference>
<dbReference type="HOGENOM" id="CLU_066226_0_0_9"/>
<dbReference type="Proteomes" id="UP000002481">
    <property type="component" value="Chromosome"/>
</dbReference>
<feature type="active site" description="Charge relay system" evidence="6">
    <location>
        <position position="120"/>
    </location>
</feature>
<evidence type="ECO:0000313" key="10">
    <source>
        <dbReference type="Proteomes" id="UP000002481"/>
    </source>
</evidence>
<dbReference type="EC" id="3.4.21.-" evidence="7"/>
<dbReference type="RefSeq" id="WP_000161220.1">
    <property type="nucleotide sequence ID" value="NC_002758.2"/>
</dbReference>
<feature type="domain" description="Peptidase S1" evidence="8">
    <location>
        <begin position="97"/>
        <end position="266"/>
    </location>
</feature>
<evidence type="ECO:0000313" key="9">
    <source>
        <dbReference type="EMBL" id="BAB58758.1"/>
    </source>
</evidence>
<dbReference type="InterPro" id="IPR008256">
    <property type="entry name" value="Peptidase_S1B"/>
</dbReference>
<organism evidence="9 10">
    <name type="scientific">Staphylococcus aureus (strain Mu50 / ATCC 700699)</name>
    <dbReference type="NCBI Taxonomy" id="158878"/>
    <lineage>
        <taxon>Bacteria</taxon>
        <taxon>Bacillati</taxon>
        <taxon>Bacillota</taxon>
        <taxon>Bacilli</taxon>
        <taxon>Bacillales</taxon>
        <taxon>Staphylococcaceae</taxon>
        <taxon>Staphylococcus</taxon>
    </lineage>
</organism>
<dbReference type="GO" id="GO:0004252">
    <property type="term" value="F:serine-type endopeptidase activity"/>
    <property type="evidence" value="ECO:0007669"/>
    <property type="project" value="InterPro"/>
</dbReference>
<sequence>MTKIFKISFLILLVVIVSSYYGESFVLADNNPIVNSENGSDNNFESGTIERNQNELYEVGDYSTPLTERVFGKDQRTVVNNILQRPYKQTVLLNMTFSNNRVYKGTGTMIGKDIVLTAAHNVYSKDDKGWAKKIDVYAGVNGQTYTIGKAFSHKFFVSKTWINNAPTKEDIAIIKLNSNLGNKTGYLTLNTHISKGENIEISGFPGDKSDNRQYKGKGKLESFDENEMYYTVDTFSGQSGSAIRDSKNNIIGVHAYGRYNHNSGVRINDLKLDYINYWIGKYRSHPYNKKVKVIKSKYIYWKNIEITKKGDNKLIKKDKAYTAKLYYNIPNGYKYYSLYDEKNRWMGYFNSNDIKVVK</sequence>
<gene>
    <name evidence="9" type="ordered locus">SAV2596</name>
</gene>
<dbReference type="InterPro" id="IPR050966">
    <property type="entry name" value="Glutamyl_endopeptidase"/>
</dbReference>
<reference evidence="9 10" key="1">
    <citation type="journal article" date="2001" name="Lancet">
        <title>Whole genome sequencing of meticillin-resistant Staphylococcus aureus.</title>
        <authorList>
            <person name="Kuroda M."/>
            <person name="Ohta T."/>
            <person name="Uchiyama I."/>
            <person name="Baba T."/>
            <person name="Yuzawa H."/>
            <person name="Kobayashi I."/>
            <person name="Cui L."/>
            <person name="Oguchi A."/>
            <person name="Aoki K."/>
            <person name="Nagai Y."/>
            <person name="Lian J."/>
            <person name="Ito T."/>
            <person name="Kanamori M."/>
            <person name="Matsumaru H."/>
            <person name="Maruyama A."/>
            <person name="Murakami H."/>
            <person name="Hosoyama A."/>
            <person name="Mizutani-Ui Y."/>
            <person name="Takahashi N.K."/>
            <person name="Sawano T."/>
            <person name="Inoue R."/>
            <person name="Kaito C."/>
            <person name="Sekimizu K."/>
            <person name="Hirakawa H."/>
            <person name="Kuhara S."/>
            <person name="Goto S."/>
            <person name="Yabuzaki J."/>
            <person name="Kanehisa M."/>
            <person name="Yamashita A."/>
            <person name="Oshima K."/>
            <person name="Furuya K."/>
            <person name="Yoshino C."/>
            <person name="Shiba T."/>
            <person name="Hattori M."/>
            <person name="Ogasawara N."/>
            <person name="Hayashi H."/>
            <person name="Hiramatsu K."/>
        </authorList>
    </citation>
    <scope>NUCLEOTIDE SEQUENCE [LARGE SCALE GENOMIC DNA]</scope>
    <source>
        <strain evidence="10">Mu50 / ATCC 700699</strain>
    </source>
</reference>
<protein>
    <recommendedName>
        <fullName evidence="7">Serine protease</fullName>
        <ecNumber evidence="7">3.4.21.-</ecNumber>
    </recommendedName>
</protein>
<dbReference type="EMBL" id="BA000017">
    <property type="protein sequence ID" value="BAB58758.1"/>
    <property type="molecule type" value="Genomic_DNA"/>
</dbReference>
<evidence type="ECO:0000256" key="3">
    <source>
        <dbReference type="ARBA" id="ARBA00022729"/>
    </source>
</evidence>
<dbReference type="Pfam" id="PF00089">
    <property type="entry name" value="Trypsin"/>
    <property type="match status" value="1"/>
</dbReference>
<name>A0A0H3JUG9_STAAM</name>
<feature type="active site" description="Charge relay system" evidence="6">
    <location>
        <position position="170"/>
    </location>
</feature>
<evidence type="ECO:0000256" key="6">
    <source>
        <dbReference type="PIRSR" id="PIRSR608256-1"/>
    </source>
</evidence>
<accession>A0A0H3JUG9</accession>
<comment type="similarity">
    <text evidence="1 7">Belongs to the peptidase S1B family.</text>
</comment>
<dbReference type="KEGG" id="sav:SAV2596"/>
<keyword evidence="4 7" id="KW-0378">Hydrolase</keyword>
<evidence type="ECO:0000256" key="7">
    <source>
        <dbReference type="RuleBase" id="RU004296"/>
    </source>
</evidence>
<dbReference type="SMR" id="A0A0H3JUG9"/>
<dbReference type="GO" id="GO:0006508">
    <property type="term" value="P:proteolysis"/>
    <property type="evidence" value="ECO:0007669"/>
    <property type="project" value="UniProtKB-KW"/>
</dbReference>
<dbReference type="InterPro" id="IPR009003">
    <property type="entry name" value="Peptidase_S1_PA"/>
</dbReference>
<keyword evidence="3" id="KW-0732">Signal</keyword>
<dbReference type="InterPro" id="IPR001254">
    <property type="entry name" value="Trypsin_dom"/>
</dbReference>
<evidence type="ECO:0000256" key="5">
    <source>
        <dbReference type="ARBA" id="ARBA00022825"/>
    </source>
</evidence>
<keyword evidence="2 7" id="KW-0645">Protease</keyword>
<dbReference type="InterPro" id="IPR043504">
    <property type="entry name" value="Peptidase_S1_PA_chymotrypsin"/>
</dbReference>
<feature type="active site" description="Charge relay system" evidence="6">
    <location>
        <position position="239"/>
    </location>
</feature>
<dbReference type="PANTHER" id="PTHR15462:SF8">
    <property type="entry name" value="SERINE PROTEASE"/>
    <property type="match status" value="1"/>
</dbReference>
<proteinExistence type="inferred from homology"/>
<evidence type="ECO:0000256" key="1">
    <source>
        <dbReference type="ARBA" id="ARBA00008764"/>
    </source>
</evidence>
<dbReference type="PhylomeDB" id="A0A0H3JUG9"/>
<keyword evidence="5 7" id="KW-0720">Serine protease</keyword>
<evidence type="ECO:0000256" key="2">
    <source>
        <dbReference type="ARBA" id="ARBA00022670"/>
    </source>
</evidence>
<dbReference type="PRINTS" id="PR00839">
    <property type="entry name" value="V8PROTEASE"/>
</dbReference>
<dbReference type="SUPFAM" id="SSF50494">
    <property type="entry name" value="Trypsin-like serine proteases"/>
    <property type="match status" value="1"/>
</dbReference>